<dbReference type="InterPro" id="IPR013762">
    <property type="entry name" value="Integrase-like_cat_sf"/>
</dbReference>
<protein>
    <submittedName>
        <fullName evidence="2">Uncharacterized protein</fullName>
    </submittedName>
</protein>
<gene>
    <name evidence="1" type="ORF">CYMTET_17432</name>
    <name evidence="2" type="ORF">CYMTET_17436</name>
</gene>
<dbReference type="EMBL" id="LGRX02007755">
    <property type="protein sequence ID" value="KAK3274383.1"/>
    <property type="molecule type" value="Genomic_DNA"/>
</dbReference>
<dbReference type="Proteomes" id="UP001190700">
    <property type="component" value="Unassembled WGS sequence"/>
</dbReference>
<dbReference type="EMBL" id="LGRX02007755">
    <property type="protein sequence ID" value="KAK3274387.1"/>
    <property type="molecule type" value="Genomic_DNA"/>
</dbReference>
<dbReference type="PANTHER" id="PTHR34605">
    <property type="entry name" value="PHAGE_INTEGRASE DOMAIN-CONTAINING PROTEIN"/>
    <property type="match status" value="1"/>
</dbReference>
<dbReference type="InterPro" id="IPR052925">
    <property type="entry name" value="Phage_Integrase-like_Recomb"/>
</dbReference>
<proteinExistence type="predicted"/>
<dbReference type="AlphaFoldDB" id="A0AAE0GA40"/>
<dbReference type="PANTHER" id="PTHR34605:SF4">
    <property type="entry name" value="DNA ADENINE METHYLTRANSFERASE"/>
    <property type="match status" value="1"/>
</dbReference>
<organism evidence="2 3">
    <name type="scientific">Cymbomonas tetramitiformis</name>
    <dbReference type="NCBI Taxonomy" id="36881"/>
    <lineage>
        <taxon>Eukaryota</taxon>
        <taxon>Viridiplantae</taxon>
        <taxon>Chlorophyta</taxon>
        <taxon>Pyramimonadophyceae</taxon>
        <taxon>Pyramimonadales</taxon>
        <taxon>Pyramimonadaceae</taxon>
        <taxon>Cymbomonas</taxon>
    </lineage>
</organism>
<comment type="caution">
    <text evidence="2">The sequence shown here is derived from an EMBL/GenBank/DDBJ whole genome shotgun (WGS) entry which is preliminary data.</text>
</comment>
<dbReference type="GO" id="GO:0006310">
    <property type="term" value="P:DNA recombination"/>
    <property type="evidence" value="ECO:0007669"/>
    <property type="project" value="InterPro"/>
</dbReference>
<evidence type="ECO:0000313" key="1">
    <source>
        <dbReference type="EMBL" id="KAK3274383.1"/>
    </source>
</evidence>
<dbReference type="Gene3D" id="1.10.443.10">
    <property type="entry name" value="Intergrase catalytic core"/>
    <property type="match status" value="1"/>
</dbReference>
<keyword evidence="3" id="KW-1185">Reference proteome</keyword>
<accession>A0AAE0GA40</accession>
<dbReference type="GO" id="GO:0003677">
    <property type="term" value="F:DNA binding"/>
    <property type="evidence" value="ECO:0007669"/>
    <property type="project" value="InterPro"/>
</dbReference>
<evidence type="ECO:0000313" key="2">
    <source>
        <dbReference type="EMBL" id="KAK3274387.1"/>
    </source>
</evidence>
<sequence>MKRKFRAVDANAWIACALGDVCCDSPEGGHYTAHSTRKGAATCTRAVGVVQHAGMVYYFGWMAPGWQRVGLNPASYAGHSLRRGGATAAMRLDVNSIHIKMQRDWKSDCFERNCELDTEQRLILPGP</sequence>
<name>A0AAE0GA40_9CHLO</name>
<evidence type="ECO:0000313" key="3">
    <source>
        <dbReference type="Proteomes" id="UP001190700"/>
    </source>
</evidence>
<reference evidence="2 3" key="1">
    <citation type="journal article" date="2015" name="Genome Biol. Evol.">
        <title>Comparative Genomics of a Bacterivorous Green Alga Reveals Evolutionary Causalities and Consequences of Phago-Mixotrophic Mode of Nutrition.</title>
        <authorList>
            <person name="Burns J.A."/>
            <person name="Paasch A."/>
            <person name="Narechania A."/>
            <person name="Kim E."/>
        </authorList>
    </citation>
    <scope>NUCLEOTIDE SEQUENCE [LARGE SCALE GENOMIC DNA]</scope>
    <source>
        <strain evidence="2">PLY_AMNH</strain>
    </source>
</reference>
<reference evidence="2" key="2">
    <citation type="submission" date="2023-06" db="EMBL/GenBank/DDBJ databases">
        <title>Long-read-based genome assembly of the green algal bacterivore Cymbomonas tetramitiformis.</title>
        <authorList>
            <person name="Gyaltshen Y."/>
            <person name="Rozenberg A."/>
            <person name="Paasch A."/>
            <person name="Burns J.A."/>
            <person name="Warring S."/>
            <person name="Larson R."/>
            <person name="Maurer-Alcala X."/>
            <person name="Dacks J."/>
            <person name="Kim E."/>
        </authorList>
    </citation>
    <scope>NUCLEOTIDE SEQUENCE</scope>
    <source>
        <strain evidence="2">PLY_AMNH</strain>
    </source>
</reference>
<dbReference type="GO" id="GO:0015074">
    <property type="term" value="P:DNA integration"/>
    <property type="evidence" value="ECO:0007669"/>
    <property type="project" value="InterPro"/>
</dbReference>